<accession>A0ACB8ZHK8</accession>
<name>A0ACB8ZHK8_ARCLA</name>
<protein>
    <submittedName>
        <fullName evidence="1">Uncharacterized protein</fullName>
    </submittedName>
</protein>
<keyword evidence="2" id="KW-1185">Reference proteome</keyword>
<comment type="caution">
    <text evidence="1">The sequence shown here is derived from an EMBL/GenBank/DDBJ whole genome shotgun (WGS) entry which is preliminary data.</text>
</comment>
<evidence type="ECO:0000313" key="1">
    <source>
        <dbReference type="EMBL" id="KAI3696976.1"/>
    </source>
</evidence>
<dbReference type="Proteomes" id="UP001055879">
    <property type="component" value="Linkage Group LG10"/>
</dbReference>
<sequence>MVFGCTIEVSGKIWASVHHLDLRRDLRRDHGRSLKSVSVREPETVEKMEEAIKRVEKAIETAGKGWGKVIGVNGVSSK</sequence>
<reference evidence="2" key="1">
    <citation type="journal article" date="2022" name="Mol. Ecol. Resour.">
        <title>The genomes of chicory, endive, great burdock and yacon provide insights into Asteraceae palaeo-polyploidization history and plant inulin production.</title>
        <authorList>
            <person name="Fan W."/>
            <person name="Wang S."/>
            <person name="Wang H."/>
            <person name="Wang A."/>
            <person name="Jiang F."/>
            <person name="Liu H."/>
            <person name="Zhao H."/>
            <person name="Xu D."/>
            <person name="Zhang Y."/>
        </authorList>
    </citation>
    <scope>NUCLEOTIDE SEQUENCE [LARGE SCALE GENOMIC DNA]</scope>
    <source>
        <strain evidence="2">cv. Niubang</strain>
    </source>
</reference>
<proteinExistence type="predicted"/>
<organism evidence="1 2">
    <name type="scientific">Arctium lappa</name>
    <name type="common">Greater burdock</name>
    <name type="synonym">Lappa major</name>
    <dbReference type="NCBI Taxonomy" id="4217"/>
    <lineage>
        <taxon>Eukaryota</taxon>
        <taxon>Viridiplantae</taxon>
        <taxon>Streptophyta</taxon>
        <taxon>Embryophyta</taxon>
        <taxon>Tracheophyta</taxon>
        <taxon>Spermatophyta</taxon>
        <taxon>Magnoliopsida</taxon>
        <taxon>eudicotyledons</taxon>
        <taxon>Gunneridae</taxon>
        <taxon>Pentapetalae</taxon>
        <taxon>asterids</taxon>
        <taxon>campanulids</taxon>
        <taxon>Asterales</taxon>
        <taxon>Asteraceae</taxon>
        <taxon>Carduoideae</taxon>
        <taxon>Cardueae</taxon>
        <taxon>Arctiinae</taxon>
        <taxon>Arctium</taxon>
    </lineage>
</organism>
<evidence type="ECO:0000313" key="2">
    <source>
        <dbReference type="Proteomes" id="UP001055879"/>
    </source>
</evidence>
<reference evidence="1 2" key="2">
    <citation type="journal article" date="2022" name="Mol. Ecol. Resour.">
        <title>The genomes of chicory, endive, great burdock and yacon provide insights into Asteraceae paleo-polyploidization history and plant inulin production.</title>
        <authorList>
            <person name="Fan W."/>
            <person name="Wang S."/>
            <person name="Wang H."/>
            <person name="Wang A."/>
            <person name="Jiang F."/>
            <person name="Liu H."/>
            <person name="Zhao H."/>
            <person name="Xu D."/>
            <person name="Zhang Y."/>
        </authorList>
    </citation>
    <scope>NUCLEOTIDE SEQUENCE [LARGE SCALE GENOMIC DNA]</scope>
    <source>
        <strain evidence="2">cv. Niubang</strain>
    </source>
</reference>
<gene>
    <name evidence="1" type="ORF">L6452_29647</name>
</gene>
<dbReference type="EMBL" id="CM042056">
    <property type="protein sequence ID" value="KAI3696976.1"/>
    <property type="molecule type" value="Genomic_DNA"/>
</dbReference>